<organism evidence="1 2">
    <name type="scientific">Vigna angularis var. angularis</name>
    <dbReference type="NCBI Taxonomy" id="157739"/>
    <lineage>
        <taxon>Eukaryota</taxon>
        <taxon>Viridiplantae</taxon>
        <taxon>Streptophyta</taxon>
        <taxon>Embryophyta</taxon>
        <taxon>Tracheophyta</taxon>
        <taxon>Spermatophyta</taxon>
        <taxon>Magnoliopsida</taxon>
        <taxon>eudicotyledons</taxon>
        <taxon>Gunneridae</taxon>
        <taxon>Pentapetalae</taxon>
        <taxon>rosids</taxon>
        <taxon>fabids</taxon>
        <taxon>Fabales</taxon>
        <taxon>Fabaceae</taxon>
        <taxon>Papilionoideae</taxon>
        <taxon>50 kb inversion clade</taxon>
        <taxon>NPAAA clade</taxon>
        <taxon>indigoferoid/millettioid clade</taxon>
        <taxon>Phaseoleae</taxon>
        <taxon>Vigna</taxon>
    </lineage>
</organism>
<gene>
    <name evidence="1" type="primary">Vigan.05G036900</name>
    <name evidence="1" type="ORF">VIGAN_05036900</name>
</gene>
<dbReference type="Proteomes" id="UP000291084">
    <property type="component" value="Chromosome 5"/>
</dbReference>
<reference evidence="1 2" key="1">
    <citation type="journal article" date="2015" name="Sci. Rep.">
        <title>The power of single molecule real-time sequencing technology in the de novo assembly of a eukaryotic genome.</title>
        <authorList>
            <person name="Sakai H."/>
            <person name="Naito K."/>
            <person name="Ogiso-Tanaka E."/>
            <person name="Takahashi Y."/>
            <person name="Iseki K."/>
            <person name="Muto C."/>
            <person name="Satou K."/>
            <person name="Teruya K."/>
            <person name="Shiroma A."/>
            <person name="Shimoji M."/>
            <person name="Hirano T."/>
            <person name="Itoh T."/>
            <person name="Kaga A."/>
            <person name="Tomooka N."/>
        </authorList>
    </citation>
    <scope>NUCLEOTIDE SEQUENCE [LARGE SCALE GENOMIC DNA]</scope>
    <source>
        <strain evidence="2">cv. Shumari</strain>
    </source>
</reference>
<evidence type="ECO:0000313" key="1">
    <source>
        <dbReference type="EMBL" id="BAT87031.1"/>
    </source>
</evidence>
<evidence type="ECO:0000313" key="2">
    <source>
        <dbReference type="Proteomes" id="UP000291084"/>
    </source>
</evidence>
<name>A0A0S3S2I2_PHAAN</name>
<accession>A0A0S3S2I2</accession>
<protein>
    <submittedName>
        <fullName evidence="1">Uncharacterized protein</fullName>
    </submittedName>
</protein>
<dbReference type="EMBL" id="AP015038">
    <property type="protein sequence ID" value="BAT87031.1"/>
    <property type="molecule type" value="Genomic_DNA"/>
</dbReference>
<proteinExistence type="predicted"/>
<keyword evidence="2" id="KW-1185">Reference proteome</keyword>
<sequence>MKTLHSFKNSSRAFKKNLTMSFEHPLSSSSSSMVCAVVLDFLSAALICASKIYENLLKYLIFFVLIRGPYKCNQKSSLLQAPWQPQEVMGLANTEF</sequence>
<dbReference type="AlphaFoldDB" id="A0A0S3S2I2"/>